<dbReference type="PANTHER" id="PTHR30603">
    <property type="entry name" value="RNA POLYMERASE SIGMA FACTOR RPO"/>
    <property type="match status" value="1"/>
</dbReference>
<accession>A0ABC8D0I8</accession>
<dbReference type="SUPFAM" id="SSF88659">
    <property type="entry name" value="Sigma3 and sigma4 domains of RNA polymerase sigma factors"/>
    <property type="match status" value="1"/>
</dbReference>
<dbReference type="NCBIfam" id="TIGR02937">
    <property type="entry name" value="sigma70-ECF"/>
    <property type="match status" value="1"/>
</dbReference>
<dbReference type="GO" id="GO:0016987">
    <property type="term" value="F:sigma factor activity"/>
    <property type="evidence" value="ECO:0007669"/>
    <property type="project" value="UniProtKB-KW"/>
</dbReference>
<evidence type="ECO:0000256" key="3">
    <source>
        <dbReference type="ARBA" id="ARBA00023125"/>
    </source>
</evidence>
<organism evidence="7 8">
    <name type="scientific">Clostridium botulinum</name>
    <dbReference type="NCBI Taxonomy" id="1491"/>
    <lineage>
        <taxon>Bacteria</taxon>
        <taxon>Bacillati</taxon>
        <taxon>Bacillota</taxon>
        <taxon>Clostridia</taxon>
        <taxon>Eubacteriales</taxon>
        <taxon>Clostridiaceae</taxon>
        <taxon>Clostridium</taxon>
    </lineage>
</organism>
<reference evidence="7 8" key="1">
    <citation type="submission" date="2018-01" db="EMBL/GenBank/DDBJ databases">
        <title>Genetic Diversity of Clostridium botulinum in seafood.</title>
        <authorList>
            <person name="Athira V."/>
            <person name="Arun Jyothi P.V."/>
            <person name="Lalitha K.V."/>
            <person name="Joseph T.C."/>
        </authorList>
    </citation>
    <scope>NUCLEOTIDE SEQUENCE [LARGE SCALE GENOMIC DNA]</scope>
    <source>
        <strain evidence="7 8">Mfbjulcb8</strain>
    </source>
</reference>
<keyword evidence="3" id="KW-0238">DNA-binding</keyword>
<dbReference type="InterPro" id="IPR036388">
    <property type="entry name" value="WH-like_DNA-bd_sf"/>
</dbReference>
<feature type="domain" description="RNA polymerase sigma-70 region 2" evidence="5">
    <location>
        <begin position="22"/>
        <end position="93"/>
    </location>
</feature>
<dbReference type="GO" id="GO:0003677">
    <property type="term" value="F:DNA binding"/>
    <property type="evidence" value="ECO:0007669"/>
    <property type="project" value="UniProtKB-KW"/>
</dbReference>
<dbReference type="InterPro" id="IPR013324">
    <property type="entry name" value="RNA_pol_sigma_r3/r4-like"/>
</dbReference>
<evidence type="ECO:0000256" key="2">
    <source>
        <dbReference type="ARBA" id="ARBA00023082"/>
    </source>
</evidence>
<dbReference type="SUPFAM" id="SSF88946">
    <property type="entry name" value="Sigma2 domain of RNA polymerase sigma factors"/>
    <property type="match status" value="1"/>
</dbReference>
<keyword evidence="1" id="KW-0805">Transcription regulation</keyword>
<dbReference type="InterPro" id="IPR013325">
    <property type="entry name" value="RNA_pol_sigma_r2"/>
</dbReference>
<evidence type="ECO:0000259" key="6">
    <source>
        <dbReference type="Pfam" id="PF04545"/>
    </source>
</evidence>
<dbReference type="AlphaFoldDB" id="A0ABC8D0I8"/>
<dbReference type="PIRSF" id="PIRSF000770">
    <property type="entry name" value="RNA_pol_sigma-SigE/K"/>
    <property type="match status" value="1"/>
</dbReference>
<keyword evidence="2" id="KW-0731">Sigma factor</keyword>
<keyword evidence="4" id="KW-0804">Transcription</keyword>
<protein>
    <submittedName>
        <fullName evidence="7">Siderophore-interacting protein</fullName>
    </submittedName>
</protein>
<dbReference type="Proteomes" id="UP000240615">
    <property type="component" value="Chromosome"/>
</dbReference>
<name>A0ABC8D0I8_CLOBO</name>
<dbReference type="InterPro" id="IPR050239">
    <property type="entry name" value="Sigma-70_RNA_pol_init_factors"/>
</dbReference>
<proteinExistence type="predicted"/>
<evidence type="ECO:0000256" key="1">
    <source>
        <dbReference type="ARBA" id="ARBA00023015"/>
    </source>
</evidence>
<evidence type="ECO:0000256" key="4">
    <source>
        <dbReference type="ARBA" id="ARBA00023163"/>
    </source>
</evidence>
<dbReference type="InterPro" id="IPR007630">
    <property type="entry name" value="RNA_pol_sigma70_r4"/>
</dbReference>
<dbReference type="Pfam" id="PF04545">
    <property type="entry name" value="Sigma70_r4"/>
    <property type="match status" value="1"/>
</dbReference>
<dbReference type="Gene3D" id="1.10.10.10">
    <property type="entry name" value="Winged helix-like DNA-binding domain superfamily/Winged helix DNA-binding domain"/>
    <property type="match status" value="1"/>
</dbReference>
<dbReference type="InterPro" id="IPR000943">
    <property type="entry name" value="RNA_pol_sigma70"/>
</dbReference>
<dbReference type="CDD" id="cd06171">
    <property type="entry name" value="Sigma70_r4"/>
    <property type="match status" value="1"/>
</dbReference>
<dbReference type="RefSeq" id="WP_159036052.1">
    <property type="nucleotide sequence ID" value="NZ_CP027777.1"/>
</dbReference>
<sequence>MTNEQLIYLFQQGDRQALDTVIEQNKGIVYKLANKFYVEGTNSIDKEDLEQEGFIGLIVAAERYDFNNPNKAKFITYAIHWIYHKINRFINQKNTNGEISVYTPINEDDTTLLDTLEDDKNSYENIENKIYYEELRKELNEVINEYITLREREVLKLHYGWDNSQPMTLQEIGEVFNVASSSITKIKSKAIRKIRSSPWGRKRINEKYKENLSSLEYNVESWIQADSFEKKFKDWLA</sequence>
<dbReference type="Pfam" id="PF04542">
    <property type="entry name" value="Sigma70_r2"/>
    <property type="match status" value="1"/>
</dbReference>
<feature type="domain" description="RNA polymerase sigma-70 region 4" evidence="6">
    <location>
        <begin position="150"/>
        <end position="195"/>
    </location>
</feature>
<dbReference type="Gene3D" id="1.20.120.1810">
    <property type="match status" value="1"/>
</dbReference>
<evidence type="ECO:0000259" key="5">
    <source>
        <dbReference type="Pfam" id="PF04542"/>
    </source>
</evidence>
<dbReference type="EMBL" id="CP027777">
    <property type="protein sequence ID" value="AVQ40492.1"/>
    <property type="molecule type" value="Genomic_DNA"/>
</dbReference>
<gene>
    <name evidence="7" type="ORF">C7M56_18125</name>
</gene>
<dbReference type="InterPro" id="IPR014284">
    <property type="entry name" value="RNA_pol_sigma-70_dom"/>
</dbReference>
<evidence type="ECO:0000313" key="7">
    <source>
        <dbReference type="EMBL" id="AVQ40492.1"/>
    </source>
</evidence>
<evidence type="ECO:0000313" key="8">
    <source>
        <dbReference type="Proteomes" id="UP000240615"/>
    </source>
</evidence>
<dbReference type="PANTHER" id="PTHR30603:SF47">
    <property type="entry name" value="RNA POLYMERASE SIGMA FACTOR SIGD, CHLOROPLASTIC"/>
    <property type="match status" value="1"/>
</dbReference>
<dbReference type="InterPro" id="IPR007627">
    <property type="entry name" value="RNA_pol_sigma70_r2"/>
</dbReference>
<dbReference type="PRINTS" id="PR00046">
    <property type="entry name" value="SIGMA70FCT"/>
</dbReference>